<sequence length="190" mass="22347">MRTPALLTFLLLFIFSEAKAQHQYENIASITEYLDQSGLEYDKKDIAVFSIFDAWVKAMKIDKKNEFPDVFFFNTEGKSVKLRGYLCSQTINNIENIGKSKVNKKEEDADWWFTYMTYAEEDPNRFVKPYDGYIIIAWTKMVPKEMNETAFKWYTSVKKKNNPNIKVFLLSFDIMDFWEISDANKKALGL</sequence>
<feature type="signal peptide" evidence="1">
    <location>
        <begin position="1"/>
        <end position="20"/>
    </location>
</feature>
<keyword evidence="3" id="KW-1185">Reference proteome</keyword>
<dbReference type="Proteomes" id="UP001597480">
    <property type="component" value="Unassembled WGS sequence"/>
</dbReference>
<organism evidence="2 3">
    <name type="scientific">Flavobacterium suzhouense</name>
    <dbReference type="NCBI Taxonomy" id="1529638"/>
    <lineage>
        <taxon>Bacteria</taxon>
        <taxon>Pseudomonadati</taxon>
        <taxon>Bacteroidota</taxon>
        <taxon>Flavobacteriia</taxon>
        <taxon>Flavobacteriales</taxon>
        <taxon>Flavobacteriaceae</taxon>
        <taxon>Flavobacterium</taxon>
    </lineage>
</organism>
<evidence type="ECO:0000313" key="3">
    <source>
        <dbReference type="Proteomes" id="UP001597480"/>
    </source>
</evidence>
<gene>
    <name evidence="2" type="ORF">ACFSR3_01825</name>
</gene>
<dbReference type="RefSeq" id="WP_379819454.1">
    <property type="nucleotide sequence ID" value="NZ_JBHUMD010000003.1"/>
</dbReference>
<accession>A0ABW5NR71</accession>
<evidence type="ECO:0000256" key="1">
    <source>
        <dbReference type="SAM" id="SignalP"/>
    </source>
</evidence>
<comment type="caution">
    <text evidence="2">The sequence shown here is derived from an EMBL/GenBank/DDBJ whole genome shotgun (WGS) entry which is preliminary data.</text>
</comment>
<keyword evidence="1" id="KW-0732">Signal</keyword>
<evidence type="ECO:0000313" key="2">
    <source>
        <dbReference type="EMBL" id="MFD2600782.1"/>
    </source>
</evidence>
<dbReference type="EMBL" id="JBHUMD010000003">
    <property type="protein sequence ID" value="MFD2600782.1"/>
    <property type="molecule type" value="Genomic_DNA"/>
</dbReference>
<reference evidence="3" key="1">
    <citation type="journal article" date="2019" name="Int. J. Syst. Evol. Microbiol.">
        <title>The Global Catalogue of Microorganisms (GCM) 10K type strain sequencing project: providing services to taxonomists for standard genome sequencing and annotation.</title>
        <authorList>
            <consortium name="The Broad Institute Genomics Platform"/>
            <consortium name="The Broad Institute Genome Sequencing Center for Infectious Disease"/>
            <person name="Wu L."/>
            <person name="Ma J."/>
        </authorList>
    </citation>
    <scope>NUCLEOTIDE SEQUENCE [LARGE SCALE GENOMIC DNA]</scope>
    <source>
        <strain evidence="3">KCTC 42107</strain>
    </source>
</reference>
<proteinExistence type="predicted"/>
<name>A0ABW5NR71_9FLAO</name>
<protein>
    <submittedName>
        <fullName evidence="2">Uncharacterized protein</fullName>
    </submittedName>
</protein>
<feature type="chain" id="PRO_5045969429" evidence="1">
    <location>
        <begin position="21"/>
        <end position="190"/>
    </location>
</feature>